<organism evidence="2 3">
    <name type="scientific">Marinibaculum pumilum</name>
    <dbReference type="NCBI Taxonomy" id="1766165"/>
    <lineage>
        <taxon>Bacteria</taxon>
        <taxon>Pseudomonadati</taxon>
        <taxon>Pseudomonadota</taxon>
        <taxon>Alphaproteobacteria</taxon>
        <taxon>Rhodospirillales</taxon>
        <taxon>Rhodospirillaceae</taxon>
        <taxon>Marinibaculum</taxon>
    </lineage>
</organism>
<dbReference type="Proteomes" id="UP001595528">
    <property type="component" value="Unassembled WGS sequence"/>
</dbReference>
<evidence type="ECO:0000313" key="2">
    <source>
        <dbReference type="EMBL" id="MFC3226518.1"/>
    </source>
</evidence>
<feature type="region of interest" description="Disordered" evidence="1">
    <location>
        <begin position="119"/>
        <end position="152"/>
    </location>
</feature>
<evidence type="ECO:0000256" key="1">
    <source>
        <dbReference type="SAM" id="MobiDB-lite"/>
    </source>
</evidence>
<name>A0ABV7KVX7_9PROT</name>
<dbReference type="RefSeq" id="WP_379898538.1">
    <property type="nucleotide sequence ID" value="NZ_JBHRTR010000013.1"/>
</dbReference>
<evidence type="ECO:0000313" key="3">
    <source>
        <dbReference type="Proteomes" id="UP001595528"/>
    </source>
</evidence>
<dbReference type="Pfam" id="PF05258">
    <property type="entry name" value="DciA"/>
    <property type="match status" value="1"/>
</dbReference>
<dbReference type="EMBL" id="JBHRTR010000013">
    <property type="protein sequence ID" value="MFC3226518.1"/>
    <property type="molecule type" value="Genomic_DNA"/>
</dbReference>
<keyword evidence="3" id="KW-1185">Reference proteome</keyword>
<proteinExistence type="predicted"/>
<sequence>MKPPSPPAEPRRLGPLITRVARRSAGRRGLPTAEILTNWRSIVGAELAPLTVPVQVTFPRGAGDGGTLKLRVAAGFGPIVAQQEPRIVARLNTYFGYGAIARLRLVQGPPLTSALLATARSESPAGQGGTAESGGNLPCDSASDSDRLPALERLRRALAARRQGSAGGQKA</sequence>
<protein>
    <submittedName>
        <fullName evidence="2">DUF721 domain-containing protein</fullName>
    </submittedName>
</protein>
<gene>
    <name evidence="2" type="ORF">ACFOGJ_04710</name>
</gene>
<dbReference type="InterPro" id="IPR007922">
    <property type="entry name" value="DciA-like"/>
</dbReference>
<accession>A0ABV7KVX7</accession>
<reference evidence="3" key="1">
    <citation type="journal article" date="2019" name="Int. J. Syst. Evol. Microbiol.">
        <title>The Global Catalogue of Microorganisms (GCM) 10K type strain sequencing project: providing services to taxonomists for standard genome sequencing and annotation.</title>
        <authorList>
            <consortium name="The Broad Institute Genomics Platform"/>
            <consortium name="The Broad Institute Genome Sequencing Center for Infectious Disease"/>
            <person name="Wu L."/>
            <person name="Ma J."/>
        </authorList>
    </citation>
    <scope>NUCLEOTIDE SEQUENCE [LARGE SCALE GENOMIC DNA]</scope>
    <source>
        <strain evidence="3">KCTC 42964</strain>
    </source>
</reference>
<comment type="caution">
    <text evidence="2">The sequence shown here is derived from an EMBL/GenBank/DDBJ whole genome shotgun (WGS) entry which is preliminary data.</text>
</comment>